<dbReference type="OrthoDB" id="8759942at2"/>
<keyword evidence="3" id="KW-1185">Reference proteome</keyword>
<organism evidence="2 3">
    <name type="scientific">Massilia eurypsychrophila</name>
    <dbReference type="NCBI Taxonomy" id="1485217"/>
    <lineage>
        <taxon>Bacteria</taxon>
        <taxon>Pseudomonadati</taxon>
        <taxon>Pseudomonadota</taxon>
        <taxon>Betaproteobacteria</taxon>
        <taxon>Burkholderiales</taxon>
        <taxon>Oxalobacteraceae</taxon>
        <taxon>Telluria group</taxon>
        <taxon>Massilia</taxon>
    </lineage>
</organism>
<protein>
    <submittedName>
        <fullName evidence="2">Uncharacterized protein</fullName>
    </submittedName>
</protein>
<feature type="transmembrane region" description="Helical" evidence="1">
    <location>
        <begin position="42"/>
        <end position="65"/>
    </location>
</feature>
<keyword evidence="1" id="KW-0812">Transmembrane</keyword>
<evidence type="ECO:0000313" key="2">
    <source>
        <dbReference type="EMBL" id="PIL42274.1"/>
    </source>
</evidence>
<gene>
    <name evidence="2" type="ORF">CR105_25060</name>
</gene>
<proteinExistence type="predicted"/>
<keyword evidence="1" id="KW-0472">Membrane</keyword>
<dbReference type="EMBL" id="PDOC01000030">
    <property type="protein sequence ID" value="PIL42274.1"/>
    <property type="molecule type" value="Genomic_DNA"/>
</dbReference>
<dbReference type="RefSeq" id="WP_099793347.1">
    <property type="nucleotide sequence ID" value="NZ_JBHLYV010000089.1"/>
</dbReference>
<evidence type="ECO:0000313" key="3">
    <source>
        <dbReference type="Proteomes" id="UP000230390"/>
    </source>
</evidence>
<sequence>MEQRLTALEARLDTILPTLATKADIAEIRVDMNKMNAEIKTWTLATVLTIIGTMLAAIFGIATIFNAASQGSRAQPAPIVITLPATSTPTKSP</sequence>
<dbReference type="AlphaFoldDB" id="A0A2G8T8D9"/>
<evidence type="ECO:0000256" key="1">
    <source>
        <dbReference type="SAM" id="Phobius"/>
    </source>
</evidence>
<accession>A0A2G8T8D9</accession>
<name>A0A2G8T8D9_9BURK</name>
<keyword evidence="1" id="KW-1133">Transmembrane helix</keyword>
<reference evidence="2 3" key="1">
    <citation type="submission" date="2017-10" db="EMBL/GenBank/DDBJ databases">
        <title>Massilia psychrophilum sp. nov., a novel purple-pigmented bacterium isolated from Tianshan glacier, Xinjiang Municipality, China.</title>
        <authorList>
            <person name="Wang H."/>
        </authorList>
    </citation>
    <scope>NUCLEOTIDE SEQUENCE [LARGE SCALE GENOMIC DNA]</scope>
    <source>
        <strain evidence="2 3">JCM 30074</strain>
    </source>
</reference>
<comment type="caution">
    <text evidence="2">The sequence shown here is derived from an EMBL/GenBank/DDBJ whole genome shotgun (WGS) entry which is preliminary data.</text>
</comment>
<dbReference type="Proteomes" id="UP000230390">
    <property type="component" value="Unassembled WGS sequence"/>
</dbReference>